<feature type="transmembrane region" description="Helical" evidence="1">
    <location>
        <begin position="83"/>
        <end position="107"/>
    </location>
</feature>
<dbReference type="eggNOG" id="ENOG503310J">
    <property type="taxonomic scope" value="Bacteria"/>
</dbReference>
<dbReference type="KEGG" id="ica:Intca_1024"/>
<organism evidence="2 3">
    <name type="scientific">Intrasporangium calvum (strain ATCC 23552 / DSM 43043 / JCM 3097 / NBRC 12989 / NCIMB 10167 / NRRL B-3866 / 7 KIP)</name>
    <dbReference type="NCBI Taxonomy" id="710696"/>
    <lineage>
        <taxon>Bacteria</taxon>
        <taxon>Bacillati</taxon>
        <taxon>Actinomycetota</taxon>
        <taxon>Actinomycetes</taxon>
        <taxon>Micrococcales</taxon>
        <taxon>Intrasporangiaceae</taxon>
        <taxon>Intrasporangium</taxon>
    </lineage>
</organism>
<feature type="transmembrane region" description="Helical" evidence="1">
    <location>
        <begin position="27"/>
        <end position="47"/>
    </location>
</feature>
<sequence>MEKVHLLGVREHLAHPTRFDGSDTMGLRIAGAAGLLVSAAVHLFMWFDGVRDQSVGPMFMVNAVSGVVIAGLILGWRHWIPAFLTLGFGAATLGAFVIASTVGLLGVHTRWEGFSVFTAAASEIVCIVAGAALLVRARVATRPAPHGVLRPNH</sequence>
<evidence type="ECO:0000313" key="3">
    <source>
        <dbReference type="Proteomes" id="UP000008914"/>
    </source>
</evidence>
<dbReference type="AlphaFoldDB" id="E6SDC5"/>
<keyword evidence="1" id="KW-0472">Membrane</keyword>
<dbReference type="HOGENOM" id="CLU_132013_1_0_11"/>
<reference evidence="2 3" key="1">
    <citation type="journal article" date="2010" name="Stand. Genomic Sci.">
        <title>Complete genome sequence of Intrasporangium calvum type strain (7 KIP).</title>
        <authorList>
            <person name="Del Rio T.G."/>
            <person name="Chertkov O."/>
            <person name="Yasawong M."/>
            <person name="Lucas S."/>
            <person name="Deshpande S."/>
            <person name="Cheng J.F."/>
            <person name="Detter C."/>
            <person name="Tapia R."/>
            <person name="Han C."/>
            <person name="Goodwin L."/>
            <person name="Pitluck S."/>
            <person name="Liolios K."/>
            <person name="Ivanova N."/>
            <person name="Mavromatis K."/>
            <person name="Pati A."/>
            <person name="Chen A."/>
            <person name="Palaniappan K."/>
            <person name="Land M."/>
            <person name="Hauser L."/>
            <person name="Chang Y.J."/>
            <person name="Jeffries C.D."/>
            <person name="Rohde M."/>
            <person name="Pukall R."/>
            <person name="Sikorski J."/>
            <person name="Goker M."/>
            <person name="Woyke T."/>
            <person name="Bristow J."/>
            <person name="Eisen J.A."/>
            <person name="Markowitz V."/>
            <person name="Hugenholtz P."/>
            <person name="Kyrpides N.C."/>
            <person name="Klenk H.P."/>
            <person name="Lapidus A."/>
        </authorList>
    </citation>
    <scope>NUCLEOTIDE SEQUENCE [LARGE SCALE GENOMIC DNA]</scope>
    <source>
        <strain evidence="3">ATCC 23552 / DSM 43043 / JCM 3097 / NBRC 12989 / 7 KIP</strain>
    </source>
</reference>
<keyword evidence="3" id="KW-1185">Reference proteome</keyword>
<evidence type="ECO:0000256" key="1">
    <source>
        <dbReference type="SAM" id="Phobius"/>
    </source>
</evidence>
<dbReference type="EMBL" id="CP002343">
    <property type="protein sequence ID" value="ADU47547.1"/>
    <property type="molecule type" value="Genomic_DNA"/>
</dbReference>
<feature type="transmembrane region" description="Helical" evidence="1">
    <location>
        <begin position="59"/>
        <end position="76"/>
    </location>
</feature>
<feature type="transmembrane region" description="Helical" evidence="1">
    <location>
        <begin position="113"/>
        <end position="135"/>
    </location>
</feature>
<dbReference type="STRING" id="710696.Intca_1024"/>
<name>E6SDC5_INTC7</name>
<proteinExistence type="predicted"/>
<keyword evidence="1" id="KW-1133">Transmembrane helix</keyword>
<keyword evidence="1" id="KW-0812">Transmembrane</keyword>
<evidence type="ECO:0000313" key="2">
    <source>
        <dbReference type="EMBL" id="ADU47547.1"/>
    </source>
</evidence>
<protein>
    <submittedName>
        <fullName evidence="2">Uncharacterized protein</fullName>
    </submittedName>
</protein>
<gene>
    <name evidence="2" type="ordered locus">Intca_1024</name>
</gene>
<dbReference type="Proteomes" id="UP000008914">
    <property type="component" value="Chromosome"/>
</dbReference>
<accession>E6SDC5</accession>
<dbReference type="RefSeq" id="WP_013491865.1">
    <property type="nucleotide sequence ID" value="NC_014830.1"/>
</dbReference>